<organism evidence="2">
    <name type="scientific">marine metagenome</name>
    <dbReference type="NCBI Taxonomy" id="408172"/>
    <lineage>
        <taxon>unclassified sequences</taxon>
        <taxon>metagenomes</taxon>
        <taxon>ecological metagenomes</taxon>
    </lineage>
</organism>
<dbReference type="Gene3D" id="3.40.50.720">
    <property type="entry name" value="NAD(P)-binding Rossmann-like Domain"/>
    <property type="match status" value="1"/>
</dbReference>
<protein>
    <recommendedName>
        <fullName evidence="1">Gfo/Idh/MocA-like oxidoreductase N-terminal domain-containing protein</fullName>
    </recommendedName>
</protein>
<name>A0A382SR98_9ZZZZ</name>
<proteinExistence type="predicted"/>
<feature type="domain" description="Gfo/Idh/MocA-like oxidoreductase N-terminal" evidence="1">
    <location>
        <begin position="7"/>
        <end position="107"/>
    </location>
</feature>
<dbReference type="SUPFAM" id="SSF51735">
    <property type="entry name" value="NAD(P)-binding Rossmann-fold domains"/>
    <property type="match status" value="1"/>
</dbReference>
<dbReference type="InterPro" id="IPR036291">
    <property type="entry name" value="NAD(P)-bd_dom_sf"/>
</dbReference>
<dbReference type="InterPro" id="IPR000683">
    <property type="entry name" value="Gfo/Idh/MocA-like_OxRdtase_N"/>
</dbReference>
<feature type="non-terminal residue" evidence="2">
    <location>
        <position position="113"/>
    </location>
</feature>
<dbReference type="AlphaFoldDB" id="A0A382SR98"/>
<dbReference type="Pfam" id="PF01408">
    <property type="entry name" value="GFO_IDH_MocA"/>
    <property type="match status" value="1"/>
</dbReference>
<accession>A0A382SR98</accession>
<evidence type="ECO:0000313" key="2">
    <source>
        <dbReference type="EMBL" id="SVD11401.1"/>
    </source>
</evidence>
<reference evidence="2" key="1">
    <citation type="submission" date="2018-05" db="EMBL/GenBank/DDBJ databases">
        <authorList>
            <person name="Lanie J.A."/>
            <person name="Ng W.-L."/>
            <person name="Kazmierczak K.M."/>
            <person name="Andrzejewski T.M."/>
            <person name="Davidsen T.M."/>
            <person name="Wayne K.J."/>
            <person name="Tettelin H."/>
            <person name="Glass J.I."/>
            <person name="Rusch D."/>
            <person name="Podicherti R."/>
            <person name="Tsui H.-C.T."/>
            <person name="Winkler M.E."/>
        </authorList>
    </citation>
    <scope>NUCLEOTIDE SEQUENCE</scope>
</reference>
<evidence type="ECO:0000259" key="1">
    <source>
        <dbReference type="Pfam" id="PF01408"/>
    </source>
</evidence>
<dbReference type="GO" id="GO:0000166">
    <property type="term" value="F:nucleotide binding"/>
    <property type="evidence" value="ECO:0007669"/>
    <property type="project" value="InterPro"/>
</dbReference>
<dbReference type="EMBL" id="UINC01130374">
    <property type="protein sequence ID" value="SVD11401.1"/>
    <property type="molecule type" value="Genomic_DNA"/>
</dbReference>
<gene>
    <name evidence="2" type="ORF">METZ01_LOCUS364255</name>
</gene>
<sequence>MGDTPKRIAIIGAGQLGSRHLQGLTKIKQDIHITAIDPNPSALEIARQRFVEMPENPLIQSVAYLDSLEEFDEAAELAIIASNADQRRNIIEELVSNSRVKYLILEKVVFQSV</sequence>